<protein>
    <submittedName>
        <fullName evidence="2">Uncharacterized protein</fullName>
    </submittedName>
</protein>
<gene>
    <name evidence="2" type="ORF">LTR97_012268</name>
</gene>
<dbReference type="Proteomes" id="UP001310594">
    <property type="component" value="Unassembled WGS sequence"/>
</dbReference>
<evidence type="ECO:0000313" key="3">
    <source>
        <dbReference type="Proteomes" id="UP001310594"/>
    </source>
</evidence>
<dbReference type="AlphaFoldDB" id="A0AAN7VXS4"/>
<dbReference type="EMBL" id="JAVRQU010000025">
    <property type="protein sequence ID" value="KAK5690400.1"/>
    <property type="molecule type" value="Genomic_DNA"/>
</dbReference>
<proteinExistence type="predicted"/>
<name>A0AAN7VXS4_9PEZI</name>
<feature type="compositionally biased region" description="Polar residues" evidence="1">
    <location>
        <begin position="41"/>
        <end position="62"/>
    </location>
</feature>
<organism evidence="2 3">
    <name type="scientific">Elasticomyces elasticus</name>
    <dbReference type="NCBI Taxonomy" id="574655"/>
    <lineage>
        <taxon>Eukaryota</taxon>
        <taxon>Fungi</taxon>
        <taxon>Dikarya</taxon>
        <taxon>Ascomycota</taxon>
        <taxon>Pezizomycotina</taxon>
        <taxon>Dothideomycetes</taxon>
        <taxon>Dothideomycetidae</taxon>
        <taxon>Mycosphaerellales</taxon>
        <taxon>Teratosphaeriaceae</taxon>
        <taxon>Elasticomyces</taxon>
    </lineage>
</organism>
<accession>A0AAN7VXS4</accession>
<evidence type="ECO:0000256" key="1">
    <source>
        <dbReference type="SAM" id="MobiDB-lite"/>
    </source>
</evidence>
<reference evidence="2" key="1">
    <citation type="submission" date="2023-08" db="EMBL/GenBank/DDBJ databases">
        <title>Black Yeasts Isolated from many extreme environments.</title>
        <authorList>
            <person name="Coleine C."/>
            <person name="Stajich J.E."/>
            <person name="Selbmann L."/>
        </authorList>
    </citation>
    <scope>NUCLEOTIDE SEQUENCE</scope>
    <source>
        <strain evidence="2">CCFEE 5810</strain>
    </source>
</reference>
<comment type="caution">
    <text evidence="2">The sequence shown here is derived from an EMBL/GenBank/DDBJ whole genome shotgun (WGS) entry which is preliminary data.</text>
</comment>
<feature type="region of interest" description="Disordered" evidence="1">
    <location>
        <begin position="26"/>
        <end position="94"/>
    </location>
</feature>
<evidence type="ECO:0000313" key="2">
    <source>
        <dbReference type="EMBL" id="KAK5690400.1"/>
    </source>
</evidence>
<feature type="region of interest" description="Disordered" evidence="1">
    <location>
        <begin position="584"/>
        <end position="622"/>
    </location>
</feature>
<sequence length="707" mass="78109">MDHLKVPGSTKGGAWLKTKTSFKRFSSKLRIPSSRSSASSTPARGNSPNPSTTEVASQQPLSGAQHDADDESQRGRARAQTASTRDGTVDASPVSKELAEHRFRLWQEAEVRAAQELGTKTWSRWRDRQKHVWQDSQTSGDAITHELKAARELYKRKQWSYTREDGGDIVFADVVGRLLEAVDKNKLVWRATAALDPTHAAGIVWAGAEALITAAKDNKDILDIVLDDANFTGYAIGTCSVWGKNSLTPAKASSSEAAKLLRQELVALYTKILIYQVNACAFLEEAKFESGAKALGVSKDKRSIPKLDNAIRKDFLERIQTAGLALIGQTAVDTQKILRELAVKPPETLRDLPLLNLIRDETSLDALGLPNFVISCATLHLPQIDTSSATSDQPIGSKYGHRVPAIDLWRLLAANGSKNFPHPRSGEDTLYWLYIMSGSSPSRGHEDVSFRIRTTTALGSAAILRLRSEAAGNPVLELLDAVGIHGEKYNWPERPFLPMPVSLCFVGLEWSMKIYRSRDIQRLMELFKLLIMTAQNLWIDDGDVLSQINQFHRDAERFDTQIRESRALVAAGASAIHLLGKRVRAKHDPEQVNPEADNATDSVGADDIHQPTSNRDGQPDPYNMQDITGSLVANLDDCPEESHLVGTLTIKQPAQKMENELMFRFAHHTKWLVLALTLNLYANLDGADVLPKVAEELLAQEECCLLP</sequence>
<feature type="compositionally biased region" description="Low complexity" evidence="1">
    <location>
        <begin position="28"/>
        <end position="40"/>
    </location>
</feature>